<gene>
    <name evidence="1" type="ORF">TM448A02956_0009</name>
</gene>
<accession>A0A6H1ZYU7</accession>
<dbReference type="AlphaFoldDB" id="A0A6H1ZYU7"/>
<organism evidence="1">
    <name type="scientific">viral metagenome</name>
    <dbReference type="NCBI Taxonomy" id="1070528"/>
    <lineage>
        <taxon>unclassified sequences</taxon>
        <taxon>metagenomes</taxon>
        <taxon>organismal metagenomes</taxon>
    </lineage>
</organism>
<dbReference type="EMBL" id="MT144364">
    <property type="protein sequence ID" value="QJA52744.1"/>
    <property type="molecule type" value="Genomic_DNA"/>
</dbReference>
<name>A0A6H1ZYU7_9ZZZZ</name>
<evidence type="ECO:0000313" key="1">
    <source>
        <dbReference type="EMBL" id="QJA52744.1"/>
    </source>
</evidence>
<proteinExistence type="predicted"/>
<reference evidence="1" key="1">
    <citation type="submission" date="2020-03" db="EMBL/GenBank/DDBJ databases">
        <title>The deep terrestrial virosphere.</title>
        <authorList>
            <person name="Holmfeldt K."/>
            <person name="Nilsson E."/>
            <person name="Simone D."/>
            <person name="Lopez-Fernandez M."/>
            <person name="Wu X."/>
            <person name="de Brujin I."/>
            <person name="Lundin D."/>
            <person name="Andersson A."/>
            <person name="Bertilsson S."/>
            <person name="Dopson M."/>
        </authorList>
    </citation>
    <scope>NUCLEOTIDE SEQUENCE</scope>
    <source>
        <strain evidence="1">TM448A02956</strain>
    </source>
</reference>
<sequence length="49" mass="5948">MPYGIRPITYTYGTGPREGQEETRWVIWNIPGLWSYARMREILEWMRGE</sequence>
<protein>
    <submittedName>
        <fullName evidence="1">Uncharacterized protein</fullName>
    </submittedName>
</protein>